<gene>
    <name evidence="1" type="ORF">RRF57_007272</name>
</gene>
<dbReference type="GO" id="GO:0003676">
    <property type="term" value="F:nucleic acid binding"/>
    <property type="evidence" value="ECO:0007669"/>
    <property type="project" value="InterPro"/>
</dbReference>
<sequence length="141" mass="16313">MSDHNIRPATFNRDQPQWPMIFALSAPPRDTSLVGGWHHYYYRGSQHQSSQVLYGRTRLDSETIARRFMNEPVLGFDMEWPWDAEKRPRPQDKVALIQLASERKIGLFHIALHEGETTDDLIASILGEIIESKRLESTLEP</sequence>
<keyword evidence="2" id="KW-1185">Reference proteome</keyword>
<organism evidence="1 2">
    <name type="scientific">Xylaria bambusicola</name>
    <dbReference type="NCBI Taxonomy" id="326684"/>
    <lineage>
        <taxon>Eukaryota</taxon>
        <taxon>Fungi</taxon>
        <taxon>Dikarya</taxon>
        <taxon>Ascomycota</taxon>
        <taxon>Pezizomycotina</taxon>
        <taxon>Sordariomycetes</taxon>
        <taxon>Xylariomycetidae</taxon>
        <taxon>Xylariales</taxon>
        <taxon>Xylariaceae</taxon>
        <taxon>Xylaria</taxon>
    </lineage>
</organism>
<evidence type="ECO:0008006" key="3">
    <source>
        <dbReference type="Google" id="ProtNLM"/>
    </source>
</evidence>
<protein>
    <recommendedName>
        <fullName evidence="3">3'-5' exonuclease domain-containing protein</fullName>
    </recommendedName>
</protein>
<dbReference type="AlphaFoldDB" id="A0AAN7UKV7"/>
<evidence type="ECO:0000313" key="1">
    <source>
        <dbReference type="EMBL" id="KAK5631558.1"/>
    </source>
</evidence>
<evidence type="ECO:0000313" key="2">
    <source>
        <dbReference type="Proteomes" id="UP001305414"/>
    </source>
</evidence>
<dbReference type="EMBL" id="JAWHQM010000020">
    <property type="protein sequence ID" value="KAK5631558.1"/>
    <property type="molecule type" value="Genomic_DNA"/>
</dbReference>
<dbReference type="InterPro" id="IPR036397">
    <property type="entry name" value="RNaseH_sf"/>
</dbReference>
<accession>A0AAN7UKV7</accession>
<reference evidence="1 2" key="1">
    <citation type="submission" date="2023-10" db="EMBL/GenBank/DDBJ databases">
        <title>Draft genome sequence of Xylaria bambusicola isolate GMP-LS, the root and basal stem rot pathogen of sugarcane in Indonesia.</title>
        <authorList>
            <person name="Selvaraj P."/>
            <person name="Muralishankar V."/>
            <person name="Muruganantham S."/>
            <person name="Sp S."/>
            <person name="Haryani S."/>
            <person name="Lau K.J.X."/>
            <person name="Naqvi N.I."/>
        </authorList>
    </citation>
    <scope>NUCLEOTIDE SEQUENCE [LARGE SCALE GENOMIC DNA]</scope>
    <source>
        <strain evidence="1">GMP-LS</strain>
    </source>
</reference>
<proteinExistence type="predicted"/>
<dbReference type="Gene3D" id="3.30.420.10">
    <property type="entry name" value="Ribonuclease H-like superfamily/Ribonuclease H"/>
    <property type="match status" value="1"/>
</dbReference>
<dbReference type="Proteomes" id="UP001305414">
    <property type="component" value="Unassembled WGS sequence"/>
</dbReference>
<name>A0AAN7UKV7_9PEZI</name>
<comment type="caution">
    <text evidence="1">The sequence shown here is derived from an EMBL/GenBank/DDBJ whole genome shotgun (WGS) entry which is preliminary data.</text>
</comment>
<dbReference type="InterPro" id="IPR012337">
    <property type="entry name" value="RNaseH-like_sf"/>
</dbReference>
<dbReference type="SUPFAM" id="SSF53098">
    <property type="entry name" value="Ribonuclease H-like"/>
    <property type="match status" value="1"/>
</dbReference>